<evidence type="ECO:0000256" key="3">
    <source>
        <dbReference type="SAM" id="MobiDB-lite"/>
    </source>
</evidence>
<comment type="caution">
    <text evidence="4">The sequence shown here is derived from an EMBL/GenBank/DDBJ whole genome shotgun (WGS) entry which is preliminary data.</text>
</comment>
<accession>A0ABR4B8V7</accession>
<dbReference type="PANTHER" id="PTHR24161:SF85">
    <property type="entry name" value="PALMITOYLTRANSFERASE HIP14"/>
    <property type="match status" value="1"/>
</dbReference>
<dbReference type="InterPro" id="IPR036770">
    <property type="entry name" value="Ankyrin_rpt-contain_sf"/>
</dbReference>
<keyword evidence="2" id="KW-0040">ANK repeat</keyword>
<proteinExistence type="predicted"/>
<gene>
    <name evidence="4" type="ORF">ABVK25_006292</name>
</gene>
<keyword evidence="5" id="KW-1185">Reference proteome</keyword>
<dbReference type="Proteomes" id="UP001590951">
    <property type="component" value="Unassembled WGS sequence"/>
</dbReference>
<evidence type="ECO:0000313" key="5">
    <source>
        <dbReference type="Proteomes" id="UP001590951"/>
    </source>
</evidence>
<protein>
    <submittedName>
        <fullName evidence="4">Uncharacterized protein</fullName>
    </submittedName>
</protein>
<evidence type="ECO:0000256" key="1">
    <source>
        <dbReference type="ARBA" id="ARBA00022737"/>
    </source>
</evidence>
<sequence length="227" mass="25369">MVASQSKAKTIILAPCGSGLTEPKGKPRSKDSTIEEEQNGRALIAPVRKDRDKFRERTVLEKDSSVKDQSSKLTTYESENLKTEVSGVMELIDSFRCSDYPVQDEDITKALQLTRSCTILEVRDESGKTALRWAPIQCTHTFVDGNNEVIIDVIRELLERGAEVDARDHGLATPLHWVWYGRIAGENTSALAVVCLLLEYNADADAKSSMGRTPLYQFAARKHEMYC</sequence>
<name>A0ABR4B8V7_9LECA</name>
<evidence type="ECO:0000256" key="2">
    <source>
        <dbReference type="ARBA" id="ARBA00023043"/>
    </source>
</evidence>
<feature type="region of interest" description="Disordered" evidence="3">
    <location>
        <begin position="1"/>
        <end position="42"/>
    </location>
</feature>
<dbReference type="Gene3D" id="1.25.40.20">
    <property type="entry name" value="Ankyrin repeat-containing domain"/>
    <property type="match status" value="1"/>
</dbReference>
<organism evidence="4 5">
    <name type="scientific">Lepraria finkii</name>
    <dbReference type="NCBI Taxonomy" id="1340010"/>
    <lineage>
        <taxon>Eukaryota</taxon>
        <taxon>Fungi</taxon>
        <taxon>Dikarya</taxon>
        <taxon>Ascomycota</taxon>
        <taxon>Pezizomycotina</taxon>
        <taxon>Lecanoromycetes</taxon>
        <taxon>OSLEUM clade</taxon>
        <taxon>Lecanoromycetidae</taxon>
        <taxon>Lecanorales</taxon>
        <taxon>Lecanorineae</taxon>
        <taxon>Stereocaulaceae</taxon>
        <taxon>Lepraria</taxon>
    </lineage>
</organism>
<feature type="compositionally biased region" description="Basic and acidic residues" evidence="3">
    <location>
        <begin position="23"/>
        <end position="33"/>
    </location>
</feature>
<reference evidence="4 5" key="1">
    <citation type="submission" date="2024-09" db="EMBL/GenBank/DDBJ databases">
        <title>Rethinking Asexuality: The Enigmatic Case of Functional Sexual Genes in Lepraria (Stereocaulaceae).</title>
        <authorList>
            <person name="Doellman M."/>
            <person name="Sun Y."/>
            <person name="Barcenas-Pena A."/>
            <person name="Lumbsch H.T."/>
            <person name="Grewe F."/>
        </authorList>
    </citation>
    <scope>NUCLEOTIDE SEQUENCE [LARGE SCALE GENOMIC DNA]</scope>
    <source>
        <strain evidence="4 5">Grewe 0041</strain>
    </source>
</reference>
<keyword evidence="1" id="KW-0677">Repeat</keyword>
<evidence type="ECO:0000313" key="4">
    <source>
        <dbReference type="EMBL" id="KAL2053299.1"/>
    </source>
</evidence>
<dbReference type="PANTHER" id="PTHR24161">
    <property type="entry name" value="ANK_REP_REGION DOMAIN-CONTAINING PROTEIN-RELATED"/>
    <property type="match status" value="1"/>
</dbReference>
<dbReference type="EMBL" id="JBHFEH010000021">
    <property type="protein sequence ID" value="KAL2053299.1"/>
    <property type="molecule type" value="Genomic_DNA"/>
</dbReference>
<dbReference type="SUPFAM" id="SSF48403">
    <property type="entry name" value="Ankyrin repeat"/>
    <property type="match status" value="1"/>
</dbReference>